<dbReference type="EC" id="3.1.3.-" evidence="1"/>
<comment type="caution">
    <text evidence="1">The sequence shown here is derived from an EMBL/GenBank/DDBJ whole genome shotgun (WGS) entry which is preliminary data.</text>
</comment>
<keyword evidence="1" id="KW-0378">Hydrolase</keyword>
<proteinExistence type="predicted"/>
<evidence type="ECO:0000313" key="2">
    <source>
        <dbReference type="Proteomes" id="UP001482520"/>
    </source>
</evidence>
<reference evidence="1 2" key="1">
    <citation type="submission" date="2024-02" db="EMBL/GenBank/DDBJ databases">
        <title>Full genome sequence of Nocardioides kribbensis.</title>
        <authorList>
            <person name="Poletto B.L."/>
            <person name="Silva G."/>
            <person name="Galante D."/>
            <person name="Campos K.R."/>
            <person name="Santos M.B.N."/>
            <person name="Sacchi C.T."/>
        </authorList>
    </citation>
    <scope>NUCLEOTIDE SEQUENCE [LARGE SCALE GENOMIC DNA]</scope>
    <source>
        <strain evidence="1 2">O4R</strain>
    </source>
</reference>
<dbReference type="CDD" id="cd07067">
    <property type="entry name" value="HP_PGM_like"/>
    <property type="match status" value="1"/>
</dbReference>
<accession>A0ABV1NWD6</accession>
<dbReference type="InterPro" id="IPR029033">
    <property type="entry name" value="His_PPase_superfam"/>
</dbReference>
<sequence>MSAAAPRRLVLLRHGRTAWNHARRVQGHVDVELDEVGHQEARAAAPEVARLRPSLLWSSDLLRARQTASYVAAATGLEPSYDERLREFHLGERQGLTHDEYAAADAEEFALFRLGHYDAAPGAEPTHEVGERMRAALGDLLAALAPGECGVAVTHGAAARVAVGAVLGWPAGQFRTLRGLGNCGWVEVVEHPAGGLALDAYNRVAAGQGA</sequence>
<dbReference type="EMBL" id="JBEGDP010000004">
    <property type="protein sequence ID" value="MEQ7846836.1"/>
    <property type="molecule type" value="Genomic_DNA"/>
</dbReference>
<gene>
    <name evidence="1" type="ORF">V6R90_06060</name>
</gene>
<dbReference type="PANTHER" id="PTHR48100:SF1">
    <property type="entry name" value="HISTIDINE PHOSPHATASE FAMILY PROTEIN-RELATED"/>
    <property type="match status" value="1"/>
</dbReference>
<dbReference type="RefSeq" id="WP_349501508.1">
    <property type="nucleotide sequence ID" value="NZ_JBEFCX010000438.1"/>
</dbReference>
<dbReference type="Pfam" id="PF00300">
    <property type="entry name" value="His_Phos_1"/>
    <property type="match status" value="1"/>
</dbReference>
<dbReference type="Gene3D" id="3.40.50.1240">
    <property type="entry name" value="Phosphoglycerate mutase-like"/>
    <property type="match status" value="1"/>
</dbReference>
<dbReference type="InterPro" id="IPR050275">
    <property type="entry name" value="PGM_Phosphatase"/>
</dbReference>
<keyword evidence="2" id="KW-1185">Reference proteome</keyword>
<dbReference type="GO" id="GO:0016787">
    <property type="term" value="F:hydrolase activity"/>
    <property type="evidence" value="ECO:0007669"/>
    <property type="project" value="UniProtKB-KW"/>
</dbReference>
<dbReference type="PANTHER" id="PTHR48100">
    <property type="entry name" value="BROAD-SPECIFICITY PHOSPHATASE YOR283W-RELATED"/>
    <property type="match status" value="1"/>
</dbReference>
<protein>
    <submittedName>
        <fullName evidence="1">Histidine phosphatase family protein</fullName>
        <ecNumber evidence="1">3.1.3.-</ecNumber>
    </submittedName>
</protein>
<dbReference type="SMART" id="SM00855">
    <property type="entry name" value="PGAM"/>
    <property type="match status" value="1"/>
</dbReference>
<dbReference type="Proteomes" id="UP001482520">
    <property type="component" value="Unassembled WGS sequence"/>
</dbReference>
<dbReference type="SUPFAM" id="SSF53254">
    <property type="entry name" value="Phosphoglycerate mutase-like"/>
    <property type="match status" value="1"/>
</dbReference>
<organism evidence="1 2">
    <name type="scientific">Nocardioides kribbensis</name>
    <dbReference type="NCBI Taxonomy" id="305517"/>
    <lineage>
        <taxon>Bacteria</taxon>
        <taxon>Bacillati</taxon>
        <taxon>Actinomycetota</taxon>
        <taxon>Actinomycetes</taxon>
        <taxon>Propionibacteriales</taxon>
        <taxon>Nocardioidaceae</taxon>
        <taxon>Nocardioides</taxon>
    </lineage>
</organism>
<name>A0ABV1NWD6_9ACTN</name>
<evidence type="ECO:0000313" key="1">
    <source>
        <dbReference type="EMBL" id="MEQ7846836.1"/>
    </source>
</evidence>
<dbReference type="InterPro" id="IPR013078">
    <property type="entry name" value="His_Pase_superF_clade-1"/>
</dbReference>